<dbReference type="EMBL" id="CP076680">
    <property type="protein sequence ID" value="QWV00087.1"/>
    <property type="molecule type" value="Genomic_DNA"/>
</dbReference>
<dbReference type="PROSITE" id="PS01137">
    <property type="entry name" value="TATD_1"/>
    <property type="match status" value="1"/>
</dbReference>
<keyword evidence="4" id="KW-1185">Reference proteome</keyword>
<dbReference type="PIRSF" id="PIRSF005902">
    <property type="entry name" value="DNase_TatD"/>
    <property type="match status" value="1"/>
</dbReference>
<keyword evidence="2 3" id="KW-0378">Hydrolase</keyword>
<comment type="similarity">
    <text evidence="1">Belongs to the metallo-dependent hydrolases superfamily. TatD-type hydrolase family.</text>
</comment>
<dbReference type="CDD" id="cd01310">
    <property type="entry name" value="TatD_DNAse"/>
    <property type="match status" value="1"/>
</dbReference>
<reference evidence="3 4" key="1">
    <citation type="submission" date="2021-06" db="EMBL/GenBank/DDBJ databases">
        <title>Ulceroglandular infection and bacteremia caused by Francisella salimarina in an immunocompromised patient, France.</title>
        <authorList>
            <person name="Hennebique A."/>
            <person name="Caspar Y."/>
            <person name="Maurin M."/>
            <person name="Boisset S."/>
            <person name="Pelloux I."/>
            <person name="Gallego-Hernanz M.P."/>
            <person name="Burucoa C."/>
            <person name="Cazenave-Roblot F."/>
            <person name="Plouzeau C."/>
            <person name="Rammaert B."/>
        </authorList>
    </citation>
    <scope>NUCLEOTIDE SEQUENCE [LARGE SCALE GENOMIC DNA]</scope>
    <source>
        <strain evidence="3 4">CHUGA-F75</strain>
    </source>
</reference>
<dbReference type="KEGG" id="fsr:KQR59_04185"/>
<evidence type="ECO:0000256" key="2">
    <source>
        <dbReference type="ARBA" id="ARBA00022801"/>
    </source>
</evidence>
<protein>
    <submittedName>
        <fullName evidence="3">TatD family hydrolase</fullName>
    </submittedName>
</protein>
<sequence>MFIDTHCHLDFTIFDKTRTTLLQNCDELGITHFINPATQRNNWDNLIKLNQQYNNISICFGLHPVFMNNHSLSDLNALEEYSNKHSTKIIGEIGLDKRFENFDKQIEFFSAQIAIAKNLNKQVIIHAVKSHNEVLRIIKDLKFTNGGIIHAFNANDTIAQQYIDLGFKLGIGGIISHPQSKLKQTLQKINPKNIVLETDSPDMRLYNSCEDINTPKNIPTIFELLKDIYQLNPDILKQQIYNTSLEFI</sequence>
<evidence type="ECO:0000313" key="4">
    <source>
        <dbReference type="Proteomes" id="UP000683421"/>
    </source>
</evidence>
<dbReference type="InterPro" id="IPR018228">
    <property type="entry name" value="DNase_TatD-rel_CS"/>
</dbReference>
<dbReference type="AlphaFoldDB" id="A0AAJ4NQU6"/>
<organism evidence="3 4">
    <name type="scientific">Francisella salimarina</name>
    <dbReference type="NCBI Taxonomy" id="2599927"/>
    <lineage>
        <taxon>Bacteria</taxon>
        <taxon>Pseudomonadati</taxon>
        <taxon>Pseudomonadota</taxon>
        <taxon>Gammaproteobacteria</taxon>
        <taxon>Thiotrichales</taxon>
        <taxon>Francisellaceae</taxon>
        <taxon>Francisella</taxon>
    </lineage>
</organism>
<evidence type="ECO:0000256" key="1">
    <source>
        <dbReference type="ARBA" id="ARBA00009275"/>
    </source>
</evidence>
<dbReference type="InterPro" id="IPR001130">
    <property type="entry name" value="TatD-like"/>
</dbReference>
<dbReference type="GO" id="GO:0005829">
    <property type="term" value="C:cytosol"/>
    <property type="evidence" value="ECO:0007669"/>
    <property type="project" value="TreeGrafter"/>
</dbReference>
<dbReference type="Proteomes" id="UP000683421">
    <property type="component" value="Chromosome"/>
</dbReference>
<dbReference type="RefSeq" id="WP_216692736.1">
    <property type="nucleotide sequence ID" value="NZ_CP076680.1"/>
</dbReference>
<dbReference type="Pfam" id="PF01026">
    <property type="entry name" value="TatD_DNase"/>
    <property type="match status" value="1"/>
</dbReference>
<proteinExistence type="inferred from homology"/>
<accession>A0AAJ4NQU6</accession>
<gene>
    <name evidence="3" type="ORF">KQR59_04185</name>
</gene>
<evidence type="ECO:0000313" key="3">
    <source>
        <dbReference type="EMBL" id="QWV00087.1"/>
    </source>
</evidence>
<dbReference type="PANTHER" id="PTHR46124">
    <property type="entry name" value="D-AMINOACYL-TRNA DEACYLASE"/>
    <property type="match status" value="1"/>
</dbReference>
<dbReference type="PANTHER" id="PTHR46124:SF3">
    <property type="entry name" value="HYDROLASE"/>
    <property type="match status" value="1"/>
</dbReference>
<name>A0AAJ4NQU6_9GAMM</name>
<dbReference type="GO" id="GO:0016788">
    <property type="term" value="F:hydrolase activity, acting on ester bonds"/>
    <property type="evidence" value="ECO:0007669"/>
    <property type="project" value="InterPro"/>
</dbReference>